<dbReference type="AlphaFoldDB" id="A0A835ZCD7"/>
<comment type="caution">
    <text evidence="9">The sequence shown here is derived from an EMBL/GenBank/DDBJ whole genome shotgun (WGS) entry which is preliminary data.</text>
</comment>
<dbReference type="Gene3D" id="3.30.200.20">
    <property type="entry name" value="Phosphorylase Kinase, domain 1"/>
    <property type="match status" value="1"/>
</dbReference>
<evidence type="ECO:0000313" key="10">
    <source>
        <dbReference type="Proteomes" id="UP000664859"/>
    </source>
</evidence>
<evidence type="ECO:0000256" key="7">
    <source>
        <dbReference type="SAM" id="MobiDB-lite"/>
    </source>
</evidence>
<dbReference type="PROSITE" id="PS50011">
    <property type="entry name" value="PROTEIN_KINASE_DOM"/>
    <property type="match status" value="1"/>
</dbReference>
<evidence type="ECO:0000256" key="5">
    <source>
        <dbReference type="ARBA" id="ARBA00022840"/>
    </source>
</evidence>
<gene>
    <name evidence="9" type="ORF">JKP88DRAFT_296639</name>
</gene>
<feature type="region of interest" description="Disordered" evidence="7">
    <location>
        <begin position="132"/>
        <end position="154"/>
    </location>
</feature>
<feature type="binding site" evidence="6">
    <location>
        <position position="26"/>
    </location>
    <ligand>
        <name>ATP</name>
        <dbReference type="ChEBI" id="CHEBI:30616"/>
    </ligand>
</feature>
<evidence type="ECO:0000313" key="9">
    <source>
        <dbReference type="EMBL" id="KAG5191151.1"/>
    </source>
</evidence>
<dbReference type="SMART" id="SM00220">
    <property type="entry name" value="S_TKc"/>
    <property type="match status" value="1"/>
</dbReference>
<dbReference type="InterPro" id="IPR050205">
    <property type="entry name" value="CDPK_Ser/Thr_kinases"/>
</dbReference>
<keyword evidence="1" id="KW-0723">Serine/threonine-protein kinase</keyword>
<accession>A0A835ZCD7</accession>
<dbReference type="PANTHER" id="PTHR24349">
    <property type="entry name" value="SERINE/THREONINE-PROTEIN KINASE"/>
    <property type="match status" value="1"/>
</dbReference>
<dbReference type="Proteomes" id="UP000664859">
    <property type="component" value="Unassembled WGS sequence"/>
</dbReference>
<dbReference type="Gene3D" id="1.10.510.10">
    <property type="entry name" value="Transferase(Phosphotransferase) domain 1"/>
    <property type="match status" value="1"/>
</dbReference>
<dbReference type="InterPro" id="IPR000719">
    <property type="entry name" value="Prot_kinase_dom"/>
</dbReference>
<feature type="domain" description="Protein kinase" evidence="8">
    <location>
        <begin position="1"/>
        <end position="282"/>
    </location>
</feature>
<dbReference type="OrthoDB" id="195514at2759"/>
<keyword evidence="10" id="KW-1185">Reference proteome</keyword>
<feature type="non-terminal residue" evidence="9">
    <location>
        <position position="291"/>
    </location>
</feature>
<evidence type="ECO:0000256" key="4">
    <source>
        <dbReference type="ARBA" id="ARBA00022777"/>
    </source>
</evidence>
<keyword evidence="5 6" id="KW-0067">ATP-binding</keyword>
<sequence>ACLGAGNYGAVCQAVDISSGEQVAVKRVPRGHCSEMAVKDETSILRELSGSAPHRNIIGLKGVYADAGAWYIVMELARGRELYERLVTQGMLTQAQARAVLHQLACAVAHLHAHATVHADIKPENVLLHEEEEDNAAASAEQRCGDGGSGSSGGSGLSVKLVDFGSAFRVGTGPPKRKEWSYTAVYSPPEVVAGTAEASAAGDVWALGVVAYILLLGVHPFDPSGDTCEAEVLRRVVSAEPDYDDPAWDLIDAGAKDLVQGALNKDPALRPTAAQLLAHPWVAAAAAACTE</sequence>
<evidence type="ECO:0000256" key="2">
    <source>
        <dbReference type="ARBA" id="ARBA00022679"/>
    </source>
</evidence>
<organism evidence="9 10">
    <name type="scientific">Tribonema minus</name>
    <dbReference type="NCBI Taxonomy" id="303371"/>
    <lineage>
        <taxon>Eukaryota</taxon>
        <taxon>Sar</taxon>
        <taxon>Stramenopiles</taxon>
        <taxon>Ochrophyta</taxon>
        <taxon>PX clade</taxon>
        <taxon>Xanthophyceae</taxon>
        <taxon>Tribonematales</taxon>
        <taxon>Tribonemataceae</taxon>
        <taxon>Tribonema</taxon>
    </lineage>
</organism>
<dbReference type="InterPro" id="IPR011009">
    <property type="entry name" value="Kinase-like_dom_sf"/>
</dbReference>
<protein>
    <submittedName>
        <fullName evidence="9">Kinase-like domain-containing protein</fullName>
    </submittedName>
</protein>
<evidence type="ECO:0000256" key="6">
    <source>
        <dbReference type="PROSITE-ProRule" id="PRU10141"/>
    </source>
</evidence>
<evidence type="ECO:0000259" key="8">
    <source>
        <dbReference type="PROSITE" id="PS50011"/>
    </source>
</evidence>
<dbReference type="PROSITE" id="PS00107">
    <property type="entry name" value="PROTEIN_KINASE_ATP"/>
    <property type="match status" value="1"/>
</dbReference>
<evidence type="ECO:0000256" key="3">
    <source>
        <dbReference type="ARBA" id="ARBA00022741"/>
    </source>
</evidence>
<feature type="compositionally biased region" description="Gly residues" evidence="7">
    <location>
        <begin position="145"/>
        <end position="154"/>
    </location>
</feature>
<reference evidence="9" key="1">
    <citation type="submission" date="2021-02" db="EMBL/GenBank/DDBJ databases">
        <title>First Annotated Genome of the Yellow-green Alga Tribonema minus.</title>
        <authorList>
            <person name="Mahan K.M."/>
        </authorList>
    </citation>
    <scope>NUCLEOTIDE SEQUENCE</scope>
    <source>
        <strain evidence="9">UTEX B ZZ1240</strain>
    </source>
</reference>
<dbReference type="GO" id="GO:0005524">
    <property type="term" value="F:ATP binding"/>
    <property type="evidence" value="ECO:0007669"/>
    <property type="project" value="UniProtKB-UniRule"/>
</dbReference>
<dbReference type="InterPro" id="IPR017441">
    <property type="entry name" value="Protein_kinase_ATP_BS"/>
</dbReference>
<keyword evidence="4 9" id="KW-0418">Kinase</keyword>
<evidence type="ECO:0000256" key="1">
    <source>
        <dbReference type="ARBA" id="ARBA00022527"/>
    </source>
</evidence>
<keyword evidence="2" id="KW-0808">Transferase</keyword>
<dbReference type="GO" id="GO:0004674">
    <property type="term" value="F:protein serine/threonine kinase activity"/>
    <property type="evidence" value="ECO:0007669"/>
    <property type="project" value="UniProtKB-KW"/>
</dbReference>
<dbReference type="SUPFAM" id="SSF56112">
    <property type="entry name" value="Protein kinase-like (PK-like)"/>
    <property type="match status" value="1"/>
</dbReference>
<proteinExistence type="predicted"/>
<keyword evidence="3 6" id="KW-0547">Nucleotide-binding</keyword>
<name>A0A835ZCD7_9STRA</name>
<dbReference type="EMBL" id="JAFCMP010000023">
    <property type="protein sequence ID" value="KAG5191151.1"/>
    <property type="molecule type" value="Genomic_DNA"/>
</dbReference>
<dbReference type="Pfam" id="PF00069">
    <property type="entry name" value="Pkinase"/>
    <property type="match status" value="1"/>
</dbReference>